<evidence type="ECO:0000313" key="1">
    <source>
        <dbReference type="EMBL" id="MDO3424385.1"/>
    </source>
</evidence>
<name>A0ABT8U2I0_9FLAO</name>
<keyword evidence="2" id="KW-1185">Reference proteome</keyword>
<comment type="caution">
    <text evidence="1">The sequence shown here is derived from an EMBL/GenBank/DDBJ whole genome shotgun (WGS) entry which is preliminary data.</text>
</comment>
<protein>
    <submittedName>
        <fullName evidence="1">Uncharacterized protein</fullName>
    </submittedName>
</protein>
<proteinExistence type="predicted"/>
<evidence type="ECO:0000313" key="2">
    <source>
        <dbReference type="Proteomes" id="UP001168128"/>
    </source>
</evidence>
<gene>
    <name evidence="1" type="ORF">QWT87_05740</name>
</gene>
<dbReference type="EMBL" id="JAULSJ010000007">
    <property type="protein sequence ID" value="MDO3424385.1"/>
    <property type="molecule type" value="Genomic_DNA"/>
</dbReference>
<sequence length="201" mass="23732">MANQINEELNKKIDEVLASVEEQDERKLYDIFKYLCDSKFETKLSPKTIGQVINTVQYGLRRDYGMFRPYRSIYILIGELAPFHSEEIASIQDDITNYLNDDIFDYEDYTSVLYFFREAWKDLEPVWSVENKAAIIENLIDVIEDEYESDGYFDAFIADNVLRALIVIGKDDPKAQKTIKWVEKVLEEDDRFEDEDDEENE</sequence>
<organism evidence="1 2">
    <name type="scientific">Chryseobacterium urinae</name>
    <dbReference type="NCBI Taxonomy" id="3058400"/>
    <lineage>
        <taxon>Bacteria</taxon>
        <taxon>Pseudomonadati</taxon>
        <taxon>Bacteroidota</taxon>
        <taxon>Flavobacteriia</taxon>
        <taxon>Flavobacteriales</taxon>
        <taxon>Weeksellaceae</taxon>
        <taxon>Chryseobacterium group</taxon>
        <taxon>Chryseobacterium</taxon>
    </lineage>
</organism>
<dbReference type="RefSeq" id="WP_302714654.1">
    <property type="nucleotide sequence ID" value="NZ_JAULSJ010000007.1"/>
</dbReference>
<dbReference type="Proteomes" id="UP001168128">
    <property type="component" value="Unassembled WGS sequence"/>
</dbReference>
<reference evidence="1" key="1">
    <citation type="submission" date="2023-07" db="EMBL/GenBank/DDBJ databases">
        <title>AMR profile of multidrug- resistance Chryseobacterium gambrini related strain.</title>
        <authorList>
            <person name="Kirdat K."/>
            <person name="Bhatt A."/>
            <person name="Kuyare S."/>
            <person name="Yadav A."/>
        </authorList>
    </citation>
    <scope>NUCLEOTIDE SEQUENCE</scope>
    <source>
        <strain evidence="1">APV-1</strain>
    </source>
</reference>
<accession>A0ABT8U2I0</accession>